<evidence type="ECO:0000256" key="1">
    <source>
        <dbReference type="ARBA" id="ARBA00004442"/>
    </source>
</evidence>
<name>A0A939B4J7_9BACT</name>
<dbReference type="PROSITE" id="PS51257">
    <property type="entry name" value="PROKAR_LIPOPROTEIN"/>
    <property type="match status" value="1"/>
</dbReference>
<dbReference type="Pfam" id="PF07980">
    <property type="entry name" value="SusD_RagB"/>
    <property type="match status" value="1"/>
</dbReference>
<dbReference type="RefSeq" id="WP_205109160.1">
    <property type="nucleotide sequence ID" value="NZ_JACJJL010000010.1"/>
</dbReference>
<feature type="domain" description="SusD-like N-terminal" evidence="7">
    <location>
        <begin position="73"/>
        <end position="205"/>
    </location>
</feature>
<feature type="domain" description="RagB/SusD" evidence="6">
    <location>
        <begin position="311"/>
        <end position="593"/>
    </location>
</feature>
<evidence type="ECO:0000256" key="5">
    <source>
        <dbReference type="ARBA" id="ARBA00023237"/>
    </source>
</evidence>
<keyword evidence="9" id="KW-1185">Reference proteome</keyword>
<dbReference type="InterPro" id="IPR012944">
    <property type="entry name" value="SusD_RagB_dom"/>
</dbReference>
<gene>
    <name evidence="8" type="ORF">H6B30_07280</name>
</gene>
<sequence>MKKNIIMLVTGIVMLSGCDDLFSPAIDNFKDQEQVNSSSEYAQGMLLNCYRIIPGYYSDTDYATDDAVTNQKGNPYLNMATGNWTAADNPVNFWNQGYNTINVLNRFIANIDNVKWTDDEEPARLFRMRVTGEAYGLRALFYYYLLRNHAGITDDGQLMGVPLFTTFLSSDANFNMPRATFSECVRQIISDLDSAEAKLPEEHENINSNSDIPAKYLGITKRKEVYNRVMGQYARQLFNGIIAKAIRSRVTLLAASPAFKGDQQAWGTAADAAAAVIDHVGGVDGLAANGVTYYCNTTEIDALKEGVNPKEILWRENIQTADDSQEQNNYPPSWFGKGMMNPTQNLVDAFPMANGYPISNPKSGYNAEDPFSGRDPRLSKYIFYNGSKGTADDGTGTSHDVAILTGSLSGTDDGINVKETSTRTGYYMKKRLRMDVNCNPSSNMKKPHYIPRVRYTEIFLNYAEAANEAYGPTGRGGHEYSAYDVIKAIRKRAGLAKGQEDAYLEECKDDKDKMRQLIRNERRLELCFESFRFWDLRRWNSTLTETARGMDANAGAYHPFDVEQRAFADYMTFCPIPYSEILKYDALKQNKGWK</sequence>
<evidence type="ECO:0000259" key="6">
    <source>
        <dbReference type="Pfam" id="PF07980"/>
    </source>
</evidence>
<dbReference type="EMBL" id="JACJJL010000010">
    <property type="protein sequence ID" value="MBM6661556.1"/>
    <property type="molecule type" value="Genomic_DNA"/>
</dbReference>
<keyword evidence="4" id="KW-0472">Membrane</keyword>
<evidence type="ECO:0000313" key="9">
    <source>
        <dbReference type="Proteomes" id="UP000764045"/>
    </source>
</evidence>
<evidence type="ECO:0000256" key="4">
    <source>
        <dbReference type="ARBA" id="ARBA00023136"/>
    </source>
</evidence>
<dbReference type="Pfam" id="PF14322">
    <property type="entry name" value="SusD-like_3"/>
    <property type="match status" value="1"/>
</dbReference>
<comment type="subcellular location">
    <subcellularLocation>
        <location evidence="1">Cell outer membrane</location>
    </subcellularLocation>
</comment>
<evidence type="ECO:0000313" key="8">
    <source>
        <dbReference type="EMBL" id="MBM6661556.1"/>
    </source>
</evidence>
<dbReference type="AlphaFoldDB" id="A0A939B4J7"/>
<dbReference type="InterPro" id="IPR011990">
    <property type="entry name" value="TPR-like_helical_dom_sf"/>
</dbReference>
<evidence type="ECO:0000256" key="2">
    <source>
        <dbReference type="ARBA" id="ARBA00006275"/>
    </source>
</evidence>
<comment type="caution">
    <text evidence="8">The sequence shown here is derived from an EMBL/GenBank/DDBJ whole genome shotgun (WGS) entry which is preliminary data.</text>
</comment>
<reference evidence="8 9" key="1">
    <citation type="journal article" date="2021" name="Sci. Rep.">
        <title>The distribution of antibiotic resistance genes in chicken gut microbiota commensals.</title>
        <authorList>
            <person name="Juricova H."/>
            <person name="Matiasovicova J."/>
            <person name="Kubasova T."/>
            <person name="Cejkova D."/>
            <person name="Rychlik I."/>
        </authorList>
    </citation>
    <scope>NUCLEOTIDE SEQUENCE [LARGE SCALE GENOMIC DNA]</scope>
    <source>
        <strain evidence="8 9">An819</strain>
    </source>
</reference>
<dbReference type="Proteomes" id="UP000764045">
    <property type="component" value="Unassembled WGS sequence"/>
</dbReference>
<keyword evidence="3" id="KW-0732">Signal</keyword>
<proteinExistence type="inferred from homology"/>
<organism evidence="8 9">
    <name type="scientific">Marseilla massiliensis</name>
    <dbReference type="NCBI Taxonomy" id="1841864"/>
    <lineage>
        <taxon>Bacteria</taxon>
        <taxon>Pseudomonadati</taxon>
        <taxon>Bacteroidota</taxon>
        <taxon>Bacteroidia</taxon>
        <taxon>Bacteroidales</taxon>
        <taxon>Prevotellaceae</taxon>
        <taxon>Marseilla</taxon>
    </lineage>
</organism>
<accession>A0A939B4J7</accession>
<protein>
    <submittedName>
        <fullName evidence="8">RagB/SusD family nutrient uptake outer membrane protein</fullName>
    </submittedName>
</protein>
<dbReference type="Gene3D" id="1.25.40.390">
    <property type="match status" value="1"/>
</dbReference>
<comment type="similarity">
    <text evidence="2">Belongs to the SusD family.</text>
</comment>
<evidence type="ECO:0000259" key="7">
    <source>
        <dbReference type="Pfam" id="PF14322"/>
    </source>
</evidence>
<evidence type="ECO:0000256" key="3">
    <source>
        <dbReference type="ARBA" id="ARBA00022729"/>
    </source>
</evidence>
<dbReference type="GO" id="GO:0009279">
    <property type="term" value="C:cell outer membrane"/>
    <property type="evidence" value="ECO:0007669"/>
    <property type="project" value="UniProtKB-SubCell"/>
</dbReference>
<keyword evidence="5" id="KW-0998">Cell outer membrane</keyword>
<dbReference type="InterPro" id="IPR033985">
    <property type="entry name" value="SusD-like_N"/>
</dbReference>
<dbReference type="SUPFAM" id="SSF48452">
    <property type="entry name" value="TPR-like"/>
    <property type="match status" value="1"/>
</dbReference>